<dbReference type="SUPFAM" id="SSF47473">
    <property type="entry name" value="EF-hand"/>
    <property type="match status" value="1"/>
</dbReference>
<sequence length="301" mass="34936">MTEKLDGLLLNNRNRLKDLFLKLTPSRDGCIALQELTKFLKNVRIYPDLISAPDLNKLLKRLNTTSQISYTKFELIMKLIAEQSFNPMAPTLERIKMFIIHIRNYVKMHYQISLSINPTKKLLLETQEIRQDHKSASPTRTKNNSYKTLSRTNSISKGKITEILHNNWMAPTKKASHRKESPVIPHVQLLLTQKIKMSSLNSTQNNGMISDRKKHQRSSSSAVTSTKNIRKMIVKSFENFKNKHFSFVDKPCDRAALVKKHDKYVSKIKKTMFSENFIKSLIFNAWKGLWAKRFNAESNLN</sequence>
<protein>
    <recommendedName>
        <fullName evidence="4">EF-hand domain-containing protein</fullName>
    </recommendedName>
</protein>
<dbReference type="AlphaFoldDB" id="A0A1R2CEA8"/>
<organism evidence="2 3">
    <name type="scientific">Stentor coeruleus</name>
    <dbReference type="NCBI Taxonomy" id="5963"/>
    <lineage>
        <taxon>Eukaryota</taxon>
        <taxon>Sar</taxon>
        <taxon>Alveolata</taxon>
        <taxon>Ciliophora</taxon>
        <taxon>Postciliodesmatophora</taxon>
        <taxon>Heterotrichea</taxon>
        <taxon>Heterotrichida</taxon>
        <taxon>Stentoridae</taxon>
        <taxon>Stentor</taxon>
    </lineage>
</organism>
<feature type="region of interest" description="Disordered" evidence="1">
    <location>
        <begin position="205"/>
        <end position="225"/>
    </location>
</feature>
<evidence type="ECO:0000256" key="1">
    <source>
        <dbReference type="SAM" id="MobiDB-lite"/>
    </source>
</evidence>
<dbReference type="OrthoDB" id="323605at2759"/>
<proteinExistence type="predicted"/>
<accession>A0A1R2CEA8</accession>
<keyword evidence="3" id="KW-1185">Reference proteome</keyword>
<gene>
    <name evidence="2" type="ORF">SteCoe_10927</name>
</gene>
<dbReference type="InterPro" id="IPR011992">
    <property type="entry name" value="EF-hand-dom_pair"/>
</dbReference>
<reference evidence="2 3" key="1">
    <citation type="submission" date="2016-11" db="EMBL/GenBank/DDBJ databases">
        <title>The macronuclear genome of Stentor coeruleus: a giant cell with tiny introns.</title>
        <authorList>
            <person name="Slabodnick M."/>
            <person name="Ruby J.G."/>
            <person name="Reiff S.B."/>
            <person name="Swart E.C."/>
            <person name="Gosai S."/>
            <person name="Prabakaran S."/>
            <person name="Witkowska E."/>
            <person name="Larue G.E."/>
            <person name="Fisher S."/>
            <person name="Freeman R.M."/>
            <person name="Gunawardena J."/>
            <person name="Chu W."/>
            <person name="Stover N.A."/>
            <person name="Gregory B.D."/>
            <person name="Nowacki M."/>
            <person name="Derisi J."/>
            <person name="Roy S.W."/>
            <person name="Marshall W.F."/>
            <person name="Sood P."/>
        </authorList>
    </citation>
    <scope>NUCLEOTIDE SEQUENCE [LARGE SCALE GENOMIC DNA]</scope>
    <source>
        <strain evidence="2">WM001</strain>
    </source>
</reference>
<dbReference type="EMBL" id="MPUH01000179">
    <property type="protein sequence ID" value="OMJ87333.1"/>
    <property type="molecule type" value="Genomic_DNA"/>
</dbReference>
<evidence type="ECO:0000313" key="3">
    <source>
        <dbReference type="Proteomes" id="UP000187209"/>
    </source>
</evidence>
<dbReference type="Proteomes" id="UP000187209">
    <property type="component" value="Unassembled WGS sequence"/>
</dbReference>
<comment type="caution">
    <text evidence="2">The sequence shown here is derived from an EMBL/GenBank/DDBJ whole genome shotgun (WGS) entry which is preliminary data.</text>
</comment>
<name>A0A1R2CEA8_9CILI</name>
<evidence type="ECO:0008006" key="4">
    <source>
        <dbReference type="Google" id="ProtNLM"/>
    </source>
</evidence>
<evidence type="ECO:0000313" key="2">
    <source>
        <dbReference type="EMBL" id="OMJ87333.1"/>
    </source>
</evidence>